<evidence type="ECO:0000313" key="2">
    <source>
        <dbReference type="EMBL" id="MDK5174102.1"/>
    </source>
</evidence>
<evidence type="ECO:0000313" key="3">
    <source>
        <dbReference type="Proteomes" id="UP001173597"/>
    </source>
</evidence>
<evidence type="ECO:0000313" key="4">
    <source>
        <dbReference type="Proteomes" id="UP001174748"/>
    </source>
</evidence>
<comment type="caution">
    <text evidence="1">The sequence shown here is derived from an EMBL/GenBank/DDBJ whole genome shotgun (WGS) entry which is preliminary data.</text>
</comment>
<protein>
    <recommendedName>
        <fullName evidence="5">DUF1496 domain-containing protein</fullName>
    </recommendedName>
</protein>
<gene>
    <name evidence="1" type="ORF">P9854_22075</name>
    <name evidence="2" type="ORF">P9921_27125</name>
</gene>
<accession>A0AAW6XAX4</accession>
<dbReference type="EMBL" id="JARTOI010000100">
    <property type="protein sequence ID" value="MDK5174102.1"/>
    <property type="molecule type" value="Genomic_DNA"/>
</dbReference>
<proteinExistence type="predicted"/>
<keyword evidence="4" id="KW-1185">Reference proteome</keyword>
<evidence type="ECO:0000313" key="1">
    <source>
        <dbReference type="EMBL" id="MDK4768467.1"/>
    </source>
</evidence>
<name>A0AAW6XAX4_9GAMM</name>
<dbReference type="EMBL" id="JARTLO010000036">
    <property type="protein sequence ID" value="MDK4768467.1"/>
    <property type="molecule type" value="Genomic_DNA"/>
</dbReference>
<evidence type="ECO:0008006" key="5">
    <source>
        <dbReference type="Google" id="ProtNLM"/>
    </source>
</evidence>
<dbReference type="Proteomes" id="UP001174748">
    <property type="component" value="Unassembled WGS sequence"/>
</dbReference>
<dbReference type="Proteomes" id="UP001173597">
    <property type="component" value="Unassembled WGS sequence"/>
</dbReference>
<organism evidence="1 3">
    <name type="scientific">Serratia nevei</name>
    <dbReference type="NCBI Taxonomy" id="2703794"/>
    <lineage>
        <taxon>Bacteria</taxon>
        <taxon>Pseudomonadati</taxon>
        <taxon>Pseudomonadota</taxon>
        <taxon>Gammaproteobacteria</taxon>
        <taxon>Enterobacterales</taxon>
        <taxon>Yersiniaceae</taxon>
        <taxon>Serratia</taxon>
    </lineage>
</organism>
<sequence length="64" mass="7050">MKATVLCITPSEEAVGYLTAGKQYDIESTCSDGKCVRVIDDQGDEISIFVDQSSYGKFRELPKL</sequence>
<reference evidence="1" key="1">
    <citation type="submission" date="2023-01" db="EMBL/GenBank/DDBJ databases">
        <title>Genomic dissection of endemic carbapenem resistance: metallo-beta-lactamase gene dissemination through clonal, plasmid and integron transfer pathways.</title>
        <authorList>
            <person name="Macesic N."/>
        </authorList>
    </citation>
    <scope>NUCLEOTIDE SEQUENCE</scope>
    <source>
        <strain evidence="2">CPO382</strain>
        <strain evidence="1">CPO573</strain>
    </source>
</reference>
<dbReference type="AlphaFoldDB" id="A0AAW6XAX4"/>
<dbReference type="RefSeq" id="WP_117189131.1">
    <property type="nucleotide sequence ID" value="NZ_JAQSPD010000001.1"/>
</dbReference>